<proteinExistence type="predicted"/>
<gene>
    <name evidence="2" type="ORF">PSNMU_V1.4_AUG-EV-PASAV3_0120050</name>
</gene>
<name>A0A448ZS52_9STRA</name>
<reference evidence="2 3" key="1">
    <citation type="submission" date="2019-01" db="EMBL/GenBank/DDBJ databases">
        <authorList>
            <person name="Ferrante I. M."/>
        </authorList>
    </citation>
    <scope>NUCLEOTIDE SEQUENCE [LARGE SCALE GENOMIC DNA]</scope>
    <source>
        <strain evidence="2 3">B856</strain>
    </source>
</reference>
<keyword evidence="3" id="KW-1185">Reference proteome</keyword>
<protein>
    <submittedName>
        <fullName evidence="2">Uncharacterized protein</fullName>
    </submittedName>
</protein>
<feature type="region of interest" description="Disordered" evidence="1">
    <location>
        <begin position="1"/>
        <end position="34"/>
    </location>
</feature>
<dbReference type="Proteomes" id="UP000291116">
    <property type="component" value="Unassembled WGS sequence"/>
</dbReference>
<accession>A0A448ZS52</accession>
<evidence type="ECO:0000313" key="3">
    <source>
        <dbReference type="Proteomes" id="UP000291116"/>
    </source>
</evidence>
<sequence length="62" mass="6727">MNPGASGTEAMEATGRGNRHGACARTAREGRSTGIPLRSAFRSAFHTERPPKQTSVSARWWL</sequence>
<feature type="non-terminal residue" evidence="2">
    <location>
        <position position="62"/>
    </location>
</feature>
<organism evidence="2 3">
    <name type="scientific">Pseudo-nitzschia multistriata</name>
    <dbReference type="NCBI Taxonomy" id="183589"/>
    <lineage>
        <taxon>Eukaryota</taxon>
        <taxon>Sar</taxon>
        <taxon>Stramenopiles</taxon>
        <taxon>Ochrophyta</taxon>
        <taxon>Bacillariophyta</taxon>
        <taxon>Bacillariophyceae</taxon>
        <taxon>Bacillariophycidae</taxon>
        <taxon>Bacillariales</taxon>
        <taxon>Bacillariaceae</taxon>
        <taxon>Pseudo-nitzschia</taxon>
    </lineage>
</organism>
<dbReference type="EMBL" id="CAACVS010000672">
    <property type="protein sequence ID" value="VEU44868.1"/>
    <property type="molecule type" value="Genomic_DNA"/>
</dbReference>
<evidence type="ECO:0000256" key="1">
    <source>
        <dbReference type="SAM" id="MobiDB-lite"/>
    </source>
</evidence>
<evidence type="ECO:0000313" key="2">
    <source>
        <dbReference type="EMBL" id="VEU44868.1"/>
    </source>
</evidence>
<dbReference type="AlphaFoldDB" id="A0A448ZS52"/>